<name>A0ABS0IJ43_9BACT</name>
<organism evidence="1 2">
    <name type="scientific">Hymenobacter jeongseonensis</name>
    <dbReference type="NCBI Taxonomy" id="2791027"/>
    <lineage>
        <taxon>Bacteria</taxon>
        <taxon>Pseudomonadati</taxon>
        <taxon>Bacteroidota</taxon>
        <taxon>Cytophagia</taxon>
        <taxon>Cytophagales</taxon>
        <taxon>Hymenobacteraceae</taxon>
        <taxon>Hymenobacter</taxon>
    </lineage>
</organism>
<gene>
    <name evidence="1" type="ORF">I2I05_13410</name>
</gene>
<sequence>MTSIAWPLTASKRLIEFFISHADRIRIRPHVKHDGDKVVGLSLTAQNYRFYYPLIRHLSDAGYACYIQIDYKFLHSAKLFLDWISKLDNVYFSVSLVGNKDISFLIKDKSSQTDNNSDIKVVILSDEVYTINGDFKKDNIIPFSMHPDQYALLSEPKIRELRNANKTIRIFFSGNTSGKGYKDEFLNVLHGKMSRNQIINAVFERFGEKIQRQPTIGKSDKPIHLYVSDFWVNDELKNQNVSKSDWFSQLAQCQFFLACPGFSHPMCHNLIESMAVGCIPILEHAEYLSPALVHKKNCISFSGQDSLQSAIEEVLMMTDADISIMQSNVIDYYENYLSGVFVVKMLEQASDNSTLYYYSSAQSIEVYYQLIANRKALNA</sequence>
<accession>A0ABS0IJ43</accession>
<dbReference type="Proteomes" id="UP000597617">
    <property type="component" value="Unassembled WGS sequence"/>
</dbReference>
<dbReference type="EMBL" id="JADQDQ010000006">
    <property type="protein sequence ID" value="MBF9238397.1"/>
    <property type="molecule type" value="Genomic_DNA"/>
</dbReference>
<dbReference type="RefSeq" id="WP_196282781.1">
    <property type="nucleotide sequence ID" value="NZ_JADQDQ010000006.1"/>
</dbReference>
<evidence type="ECO:0000313" key="2">
    <source>
        <dbReference type="Proteomes" id="UP000597617"/>
    </source>
</evidence>
<comment type="caution">
    <text evidence="1">The sequence shown here is derived from an EMBL/GenBank/DDBJ whole genome shotgun (WGS) entry which is preliminary data.</text>
</comment>
<evidence type="ECO:0000313" key="1">
    <source>
        <dbReference type="EMBL" id="MBF9238397.1"/>
    </source>
</evidence>
<protein>
    <recommendedName>
        <fullName evidence="3">Glycosyltransferase family 4 protein</fullName>
    </recommendedName>
</protein>
<proteinExistence type="predicted"/>
<evidence type="ECO:0008006" key="3">
    <source>
        <dbReference type="Google" id="ProtNLM"/>
    </source>
</evidence>
<reference evidence="1 2" key="1">
    <citation type="submission" date="2020-11" db="EMBL/GenBank/DDBJ databases">
        <authorList>
            <person name="Kim M.K."/>
        </authorList>
    </citation>
    <scope>NUCLEOTIDE SEQUENCE [LARGE SCALE GENOMIC DNA]</scope>
    <source>
        <strain evidence="1 2">BT683</strain>
    </source>
</reference>
<keyword evidence="2" id="KW-1185">Reference proteome</keyword>